<feature type="compositionally biased region" description="Basic and acidic residues" evidence="2">
    <location>
        <begin position="73"/>
        <end position="86"/>
    </location>
</feature>
<protein>
    <submittedName>
        <fullName evidence="3">Uncharacterized protein</fullName>
    </submittedName>
</protein>
<evidence type="ECO:0000256" key="1">
    <source>
        <dbReference type="SAM" id="Coils"/>
    </source>
</evidence>
<name>A0AAE7RUQ7_9CAUD</name>
<keyword evidence="1" id="KW-0175">Coiled coil</keyword>
<evidence type="ECO:0000313" key="3">
    <source>
        <dbReference type="EMBL" id="QWM89731.1"/>
    </source>
</evidence>
<sequence length="438" mass="49005">MPSFDSFGFNGETSNVDVKPTDDVTDLDTGKTGQLDANGNAVDDITGNGNGDSNNGDANKDKQTSSSTGGQTKDTKNPDDATANEHDLEEGTIIEDGDNKYTVDKDGNLIDDKGNIFKAKNEVAAYLKEFEVEDTSNEDKIDVKSIQELVGISVTSEDGKPVTFDNTPQGVASYVQSVLDLKRDEFAKAGVNKLFEDYPVVSDFLNYYVANGNSFEGFGELRDRSGIEVDENNVSQQEAIVREAFKEFNRRGNVDKYIQYLKDSNELFNVAKEELEALQKADNDVREANAKEALRVKAEEEKQLVEFWNGVKECIDKRQIAGYRIPETVIIERNGKQISTTPEDFFNYVYQVDDKGLSRYENDLMKLSPAERRDEELLKAWLKYTGKGYDSLIEMAVSDKEAKKLKLTASQRKSTRGAIKITKPDSKNDVLKDERFGY</sequence>
<keyword evidence="4" id="KW-1185">Reference proteome</keyword>
<feature type="compositionally biased region" description="Low complexity" evidence="2">
    <location>
        <begin position="43"/>
        <end position="57"/>
    </location>
</feature>
<proteinExistence type="predicted"/>
<feature type="coiled-coil region" evidence="1">
    <location>
        <begin position="261"/>
        <end position="291"/>
    </location>
</feature>
<gene>
    <name evidence="3" type="primary">gp_16501</name>
</gene>
<reference evidence="3 4" key="1">
    <citation type="submission" date="2021-04" db="EMBL/GenBank/DDBJ databases">
        <authorList>
            <person name="Shkoporov A.N."/>
            <person name="Stockdale S.R."/>
            <person name="Guerin E."/>
            <person name="Ross R.P."/>
            <person name="Hill C."/>
        </authorList>
    </citation>
    <scope>NUCLEOTIDE SEQUENCE [LARGE SCALE GENOMIC DNA]</scope>
    <source>
        <strain evidence="4">cr99_1</strain>
    </source>
</reference>
<accession>A0AAE7RUQ7</accession>
<dbReference type="KEGG" id="vg:75691169"/>
<dbReference type="EMBL" id="MZ130481">
    <property type="protein sequence ID" value="QWM89731.1"/>
    <property type="molecule type" value="Genomic_DNA"/>
</dbReference>
<dbReference type="Proteomes" id="UP000827427">
    <property type="component" value="Segment"/>
</dbReference>
<dbReference type="GeneID" id="75691169"/>
<evidence type="ECO:0000256" key="2">
    <source>
        <dbReference type="SAM" id="MobiDB-lite"/>
    </source>
</evidence>
<organism evidence="3 4">
    <name type="scientific">uncultured phage cr99_1</name>
    <dbReference type="NCBI Taxonomy" id="2986399"/>
    <lineage>
        <taxon>Viruses</taxon>
        <taxon>Duplodnaviria</taxon>
        <taxon>Heunggongvirae</taxon>
        <taxon>Uroviricota</taxon>
        <taxon>Caudoviricetes</taxon>
        <taxon>Crassvirales</taxon>
        <taxon>Intestiviridae</taxon>
        <taxon>Crudevirinae</taxon>
        <taxon>Carjivirus</taxon>
        <taxon>Carjivirus hominis</taxon>
    </lineage>
</organism>
<feature type="region of interest" description="Disordered" evidence="2">
    <location>
        <begin position="1"/>
        <end position="100"/>
    </location>
</feature>
<dbReference type="RefSeq" id="YP_010359303.1">
    <property type="nucleotide sequence ID" value="NC_062771.1"/>
</dbReference>
<evidence type="ECO:0000313" key="4">
    <source>
        <dbReference type="Proteomes" id="UP000827427"/>
    </source>
</evidence>
<feature type="compositionally biased region" description="Acidic residues" evidence="2">
    <location>
        <begin position="87"/>
        <end position="96"/>
    </location>
</feature>